<sequence>MASSKRPQRRENHFIYDLPYSITRQICCNLDVDRGWEKLASEIGYTIQEVRIFEMAFQHHNGSPCRDVLGDWGSKNATARDLYLILQRIGRRREMQLLESYFNCDSKQKKTPFQSHDDTACSGGETPSMILRAIDNTSLPAPPSKGSSSAWSTSSMNGSTSMSDKNVNLNTPENPKDKATKKHAEYKAIPSLTDEQFYPQKKHDYLGTMKEKSGLSSTSASSCDSQSSLSSVKVNQCEMDGPAQGKGDLSEQPLDSSLMETLKNKDGYSSLAKDGECDIDFAVALVGTQNFTTKELNHATNGFSEEYKIGEGAFGEVFKGFLKRTNCAIKRLFLKQEEGINHQEHLTSELKSLIKYRHENIVPLYGYTLEDGDTCLVYQFMQNGSLEDRLRCTNNTPPLTWQQRLEVMKGAACGLQYLHTLDQKPLIHGDIKSSNILLDKHMEAKIADLGMAKHATGGSSQSGKLTHITKKQTCTKQYQTKAYLPPEVIRGNAMSIKGDTFSFGVVMLEVFTGESAYDENREGGQFLKDYVEDFCDSEEKCLELFEKGLGVENKAVIQQYFKLAVQCISQQKKKRPDMVQVHTDLSDLEDSFNKEFASKDQVESIGILNGCLPTEPISGISIPVELPSACSGHHEQDQMAMNSYKEILVETPPQREIYPADQPLTEAMKLQMHYDLRMSHMLSVDSIKTKDFEVECSSEFQKQDQVEDVAVQIQDGECSNDTETLQAAYQTDVYQTDQCSRVEECLDISTNSQSEQMMIYQQECDSTASGHLDEIAVVESSLRVVNLNDECSIEYRESSVFLQSANCDQPGGNAERLAQEIEAVGKKSGFGAMSLFEKYKEAIDMENDEEDCDFEDSVVYDEENDIITGVNENGDDICNWQQNDVQIQEDASIKTLSKEDLDQLQDPQASRSRLHQGPSIVHFTPSSPTETTEEDCGENDSKLFSSSNSEANECNLGEIENQKDLAPYLIDSGSLTSMHDLSEEDIQDEGLFESHLPVSSDSYENGFLTKSVPQSSIDHRTNFTSESGSEKDVVHVLQKMNSPWQQQRLEPSEGECFV</sequence>
<dbReference type="GO" id="GO:0005524">
    <property type="term" value="F:ATP binding"/>
    <property type="evidence" value="ECO:0007669"/>
    <property type="project" value="UniProtKB-UniRule"/>
</dbReference>
<comment type="catalytic activity">
    <reaction evidence="8">
        <text>L-threonyl-[protein] + ATP = O-phospho-L-threonyl-[protein] + ADP + H(+)</text>
        <dbReference type="Rhea" id="RHEA:46608"/>
        <dbReference type="Rhea" id="RHEA-COMP:11060"/>
        <dbReference type="Rhea" id="RHEA-COMP:11605"/>
        <dbReference type="ChEBI" id="CHEBI:15378"/>
        <dbReference type="ChEBI" id="CHEBI:30013"/>
        <dbReference type="ChEBI" id="CHEBI:30616"/>
        <dbReference type="ChEBI" id="CHEBI:61977"/>
        <dbReference type="ChEBI" id="CHEBI:456216"/>
        <dbReference type="EC" id="2.7.11.1"/>
    </reaction>
</comment>
<feature type="region of interest" description="Disordered" evidence="11">
    <location>
        <begin position="136"/>
        <end position="182"/>
    </location>
</feature>
<dbReference type="SUPFAM" id="SSF47986">
    <property type="entry name" value="DEATH domain"/>
    <property type="match status" value="1"/>
</dbReference>
<dbReference type="GO" id="GO:0004674">
    <property type="term" value="F:protein serine/threonine kinase activity"/>
    <property type="evidence" value="ECO:0007669"/>
    <property type="project" value="UniProtKB-KW"/>
</dbReference>
<dbReference type="Gene3D" id="1.10.510.10">
    <property type="entry name" value="Transferase(Phosphotransferase) domain 1"/>
    <property type="match status" value="1"/>
</dbReference>
<dbReference type="PROSITE" id="PS50017">
    <property type="entry name" value="DEATH_DOMAIN"/>
    <property type="match status" value="1"/>
</dbReference>
<dbReference type="PANTHER" id="PTHR27001:SF939">
    <property type="entry name" value="INTERLEUKIN 1 RECEPTOR ASSOCIATED KINASE 1"/>
    <property type="match status" value="1"/>
</dbReference>
<dbReference type="GO" id="GO:1902533">
    <property type="term" value="P:positive regulation of intracellular signal transduction"/>
    <property type="evidence" value="ECO:0007669"/>
    <property type="project" value="UniProtKB-ARBA"/>
</dbReference>
<dbReference type="Pfam" id="PF00531">
    <property type="entry name" value="Death"/>
    <property type="match status" value="1"/>
</dbReference>
<evidence type="ECO:0000256" key="11">
    <source>
        <dbReference type="SAM" id="MobiDB-lite"/>
    </source>
</evidence>
<keyword evidence="7 10" id="KW-0067">ATP-binding</keyword>
<keyword evidence="4" id="KW-0808">Transferase</keyword>
<dbReference type="GO" id="GO:0007165">
    <property type="term" value="P:signal transduction"/>
    <property type="evidence" value="ECO:0007669"/>
    <property type="project" value="InterPro"/>
</dbReference>
<dbReference type="InterPro" id="IPR011029">
    <property type="entry name" value="DEATH-like_dom_sf"/>
</dbReference>
<evidence type="ECO:0000256" key="8">
    <source>
        <dbReference type="ARBA" id="ARBA00047899"/>
    </source>
</evidence>
<gene>
    <name evidence="15" type="primary">LOC111108281</name>
</gene>
<evidence type="ECO:0000256" key="4">
    <source>
        <dbReference type="ARBA" id="ARBA00022679"/>
    </source>
</evidence>
<dbReference type="InterPro" id="IPR011009">
    <property type="entry name" value="Kinase-like_dom_sf"/>
</dbReference>
<dbReference type="EC" id="2.7.11.1" evidence="2"/>
<organism evidence="14 15">
    <name type="scientific">Crassostrea virginica</name>
    <name type="common">Eastern oyster</name>
    <dbReference type="NCBI Taxonomy" id="6565"/>
    <lineage>
        <taxon>Eukaryota</taxon>
        <taxon>Metazoa</taxon>
        <taxon>Spiralia</taxon>
        <taxon>Lophotrochozoa</taxon>
        <taxon>Mollusca</taxon>
        <taxon>Bivalvia</taxon>
        <taxon>Autobranchia</taxon>
        <taxon>Pteriomorphia</taxon>
        <taxon>Ostreida</taxon>
        <taxon>Ostreoidea</taxon>
        <taxon>Ostreidae</taxon>
        <taxon>Crassostrea</taxon>
    </lineage>
</organism>
<reference evidence="15" key="1">
    <citation type="submission" date="2025-08" db="UniProtKB">
        <authorList>
            <consortium name="RefSeq"/>
        </authorList>
    </citation>
    <scope>IDENTIFICATION</scope>
    <source>
        <tissue evidence="15">Whole sample</tissue>
    </source>
</reference>
<dbReference type="SMART" id="SM00220">
    <property type="entry name" value="S_TKc"/>
    <property type="match status" value="1"/>
</dbReference>
<keyword evidence="5 10" id="KW-0547">Nucleotide-binding</keyword>
<dbReference type="GO" id="GO:0045087">
    <property type="term" value="P:innate immune response"/>
    <property type="evidence" value="ECO:0007669"/>
    <property type="project" value="UniProtKB-ARBA"/>
</dbReference>
<evidence type="ECO:0000313" key="15">
    <source>
        <dbReference type="RefSeq" id="XP_022299767.1"/>
    </source>
</evidence>
<comment type="similarity">
    <text evidence="1">Belongs to the protein kinase superfamily. TKL Ser/Thr protein kinase family. Pelle subfamily.</text>
</comment>
<dbReference type="InterPro" id="IPR008271">
    <property type="entry name" value="Ser/Thr_kinase_AS"/>
</dbReference>
<feature type="compositionally biased region" description="Low complexity" evidence="11">
    <location>
        <begin position="144"/>
        <end position="163"/>
    </location>
</feature>
<dbReference type="RefSeq" id="XP_022299767.1">
    <property type="nucleotide sequence ID" value="XM_022444059.1"/>
</dbReference>
<dbReference type="InterPro" id="IPR000719">
    <property type="entry name" value="Prot_kinase_dom"/>
</dbReference>
<feature type="binding site" evidence="10">
    <location>
        <position position="330"/>
    </location>
    <ligand>
        <name>ATP</name>
        <dbReference type="ChEBI" id="CHEBI:30616"/>
    </ligand>
</feature>
<proteinExistence type="inferred from homology"/>
<dbReference type="GeneID" id="111108281"/>
<evidence type="ECO:0000256" key="7">
    <source>
        <dbReference type="ARBA" id="ARBA00022840"/>
    </source>
</evidence>
<feature type="domain" description="Death" evidence="13">
    <location>
        <begin position="36"/>
        <end position="102"/>
    </location>
</feature>
<keyword evidence="3" id="KW-0723">Serine/threonine-protein kinase</keyword>
<dbReference type="PROSITE" id="PS00108">
    <property type="entry name" value="PROTEIN_KINASE_ST"/>
    <property type="match status" value="1"/>
</dbReference>
<evidence type="ECO:0000256" key="2">
    <source>
        <dbReference type="ARBA" id="ARBA00012513"/>
    </source>
</evidence>
<accession>A0A8B8B8N1</accession>
<evidence type="ECO:0000256" key="3">
    <source>
        <dbReference type="ARBA" id="ARBA00022527"/>
    </source>
</evidence>
<dbReference type="AlphaFoldDB" id="A0A8B8B8N1"/>
<evidence type="ECO:0000259" key="13">
    <source>
        <dbReference type="PROSITE" id="PS50017"/>
    </source>
</evidence>
<feature type="region of interest" description="Disordered" evidence="11">
    <location>
        <begin position="901"/>
        <end position="949"/>
    </location>
</feature>
<comment type="catalytic activity">
    <reaction evidence="9">
        <text>L-seryl-[protein] + ATP = O-phospho-L-seryl-[protein] + ADP + H(+)</text>
        <dbReference type="Rhea" id="RHEA:17989"/>
        <dbReference type="Rhea" id="RHEA-COMP:9863"/>
        <dbReference type="Rhea" id="RHEA-COMP:11604"/>
        <dbReference type="ChEBI" id="CHEBI:15378"/>
        <dbReference type="ChEBI" id="CHEBI:29999"/>
        <dbReference type="ChEBI" id="CHEBI:30616"/>
        <dbReference type="ChEBI" id="CHEBI:83421"/>
        <dbReference type="ChEBI" id="CHEBI:456216"/>
        <dbReference type="EC" id="2.7.11.1"/>
    </reaction>
</comment>
<evidence type="ECO:0000256" key="10">
    <source>
        <dbReference type="PROSITE-ProRule" id="PRU10141"/>
    </source>
</evidence>
<feature type="domain" description="Protein kinase" evidence="12">
    <location>
        <begin position="303"/>
        <end position="585"/>
    </location>
</feature>
<dbReference type="OrthoDB" id="4062651at2759"/>
<evidence type="ECO:0000256" key="1">
    <source>
        <dbReference type="ARBA" id="ARBA00008718"/>
    </source>
</evidence>
<dbReference type="KEGG" id="cvn:111108281"/>
<dbReference type="InterPro" id="IPR000488">
    <property type="entry name" value="Death_dom"/>
</dbReference>
<dbReference type="GO" id="GO:0005886">
    <property type="term" value="C:plasma membrane"/>
    <property type="evidence" value="ECO:0007669"/>
    <property type="project" value="TreeGrafter"/>
</dbReference>
<dbReference type="GO" id="GO:0031349">
    <property type="term" value="P:positive regulation of defense response"/>
    <property type="evidence" value="ECO:0007669"/>
    <property type="project" value="UniProtKB-ARBA"/>
</dbReference>
<dbReference type="SUPFAM" id="SSF56112">
    <property type="entry name" value="Protein kinase-like (PK-like)"/>
    <property type="match status" value="1"/>
</dbReference>
<keyword evidence="14" id="KW-1185">Reference proteome</keyword>
<feature type="compositionally biased region" description="Polar residues" evidence="11">
    <location>
        <begin position="164"/>
        <end position="173"/>
    </location>
</feature>
<dbReference type="GO" id="GO:0009893">
    <property type="term" value="P:positive regulation of metabolic process"/>
    <property type="evidence" value="ECO:0007669"/>
    <property type="project" value="UniProtKB-ARBA"/>
</dbReference>
<dbReference type="Proteomes" id="UP000694844">
    <property type="component" value="Chromosome 8"/>
</dbReference>
<keyword evidence="6" id="KW-0418">Kinase</keyword>
<dbReference type="PROSITE" id="PS00107">
    <property type="entry name" value="PROTEIN_KINASE_ATP"/>
    <property type="match status" value="1"/>
</dbReference>
<dbReference type="Gene3D" id="3.30.200.20">
    <property type="entry name" value="Phosphorylase Kinase, domain 1"/>
    <property type="match status" value="1"/>
</dbReference>
<dbReference type="InterPro" id="IPR017441">
    <property type="entry name" value="Protein_kinase_ATP_BS"/>
</dbReference>
<evidence type="ECO:0000256" key="5">
    <source>
        <dbReference type="ARBA" id="ARBA00022741"/>
    </source>
</evidence>
<dbReference type="PROSITE" id="PS50011">
    <property type="entry name" value="PROTEIN_KINASE_DOM"/>
    <property type="match status" value="1"/>
</dbReference>
<evidence type="ECO:0000313" key="14">
    <source>
        <dbReference type="Proteomes" id="UP000694844"/>
    </source>
</evidence>
<name>A0A8B8B8N1_CRAVI</name>
<protein>
    <recommendedName>
        <fullName evidence="2">non-specific serine/threonine protein kinase</fullName>
        <ecNumber evidence="2">2.7.11.1</ecNumber>
    </recommendedName>
</protein>
<dbReference type="FunFam" id="1.10.510.10:FF:000754">
    <property type="entry name" value="Interleukin-1 receptor-associated kinase"/>
    <property type="match status" value="1"/>
</dbReference>
<dbReference type="Pfam" id="PF07714">
    <property type="entry name" value="PK_Tyr_Ser-Thr"/>
    <property type="match status" value="1"/>
</dbReference>
<evidence type="ECO:0000259" key="12">
    <source>
        <dbReference type="PROSITE" id="PS50011"/>
    </source>
</evidence>
<evidence type="ECO:0000256" key="6">
    <source>
        <dbReference type="ARBA" id="ARBA00022777"/>
    </source>
</evidence>
<dbReference type="PANTHER" id="PTHR27001">
    <property type="entry name" value="OS01G0253100 PROTEIN"/>
    <property type="match status" value="1"/>
</dbReference>
<evidence type="ECO:0000256" key="9">
    <source>
        <dbReference type="ARBA" id="ARBA00048679"/>
    </source>
</evidence>
<dbReference type="InterPro" id="IPR001245">
    <property type="entry name" value="Ser-Thr/Tyr_kinase_cat_dom"/>
</dbReference>
<dbReference type="Gene3D" id="1.10.533.10">
    <property type="entry name" value="Death Domain, Fas"/>
    <property type="match status" value="1"/>
</dbReference>